<evidence type="ECO:0000313" key="2">
    <source>
        <dbReference type="EMBL" id="BDD51987.1"/>
    </source>
</evidence>
<dbReference type="Proteomes" id="UP001320460">
    <property type="component" value="Chromosome"/>
</dbReference>
<accession>A0ABN6LTA7</accession>
<evidence type="ECO:0000313" key="3">
    <source>
        <dbReference type="Proteomes" id="UP001320460"/>
    </source>
</evidence>
<feature type="coiled-coil region" evidence="1">
    <location>
        <begin position="71"/>
        <end position="98"/>
    </location>
</feature>
<dbReference type="InterPro" id="IPR004929">
    <property type="entry name" value="I-spanin"/>
</dbReference>
<gene>
    <name evidence="2" type="ORF">PDTA9734_34740</name>
</gene>
<name>A0ABN6LTA7_9ENTR</name>
<dbReference type="Pfam" id="PF03245">
    <property type="entry name" value="Phage_lysis"/>
    <property type="match status" value="1"/>
</dbReference>
<sequence>MPMGAEMNRLLLAAMGALIVILAALSWTVNHYRDNAQLYKAQRDQATSSLTLANNTLTDMQARQHDVSALDAQYTGELANAKAELEKLHADVAIGRKRLQLNATCQAARSASSPRVDDGSSARLTDTAERDYFTLRERIDTVTHQLAGLQQYVRKQCIY</sequence>
<proteinExistence type="inferred from homology"/>
<keyword evidence="1" id="KW-0175">Coiled coil</keyword>
<protein>
    <submittedName>
        <fullName evidence="2">Endopeptidase</fullName>
    </submittedName>
</protein>
<reference evidence="2 3" key="1">
    <citation type="submission" date="2021-12" db="EMBL/GenBank/DDBJ databases">
        <title>Complete genome sequence of Phytobacter diazotrophicus TA9734.</title>
        <authorList>
            <person name="Kubota H."/>
            <person name="Nakayama Y."/>
            <person name="Ariyoshi T."/>
        </authorList>
    </citation>
    <scope>NUCLEOTIDE SEQUENCE [LARGE SCALE GENOMIC DNA]</scope>
    <source>
        <strain evidence="2 3">TA9734</strain>
    </source>
</reference>
<keyword evidence="3" id="KW-1185">Reference proteome</keyword>
<organism evidence="2 3">
    <name type="scientific">Phytobacter diazotrophicus</name>
    <dbReference type="NCBI Taxonomy" id="395631"/>
    <lineage>
        <taxon>Bacteria</taxon>
        <taxon>Pseudomonadati</taxon>
        <taxon>Pseudomonadota</taxon>
        <taxon>Gammaproteobacteria</taxon>
        <taxon>Enterobacterales</taxon>
        <taxon>Enterobacteriaceae</taxon>
        <taxon>Phytobacter</taxon>
    </lineage>
</organism>
<dbReference type="HAMAP" id="MF_04137">
    <property type="entry name" value="I_SPANIN_LAMBDA"/>
    <property type="match status" value="1"/>
</dbReference>
<dbReference type="EMBL" id="AP025334">
    <property type="protein sequence ID" value="BDD51987.1"/>
    <property type="molecule type" value="Genomic_DNA"/>
</dbReference>
<evidence type="ECO:0000256" key="1">
    <source>
        <dbReference type="SAM" id="Coils"/>
    </source>
</evidence>